<feature type="compositionally biased region" description="Basic and acidic residues" evidence="5">
    <location>
        <begin position="717"/>
        <end position="728"/>
    </location>
</feature>
<evidence type="ECO:0000259" key="6">
    <source>
        <dbReference type="PROSITE" id="PS50135"/>
    </source>
</evidence>
<evidence type="ECO:0000313" key="7">
    <source>
        <dbReference type="EMBL" id="OLP80189.1"/>
    </source>
</evidence>
<dbReference type="GO" id="GO:0016236">
    <property type="term" value="P:macroautophagy"/>
    <property type="evidence" value="ECO:0007669"/>
    <property type="project" value="TreeGrafter"/>
</dbReference>
<protein>
    <recommendedName>
        <fullName evidence="6">ZZ-type domain-containing protein</fullName>
    </recommendedName>
</protein>
<dbReference type="EMBL" id="LSRX01001407">
    <property type="protein sequence ID" value="OLP80189.1"/>
    <property type="molecule type" value="Genomic_DNA"/>
</dbReference>
<dbReference type="GO" id="GO:0043130">
    <property type="term" value="F:ubiquitin binding"/>
    <property type="evidence" value="ECO:0007669"/>
    <property type="project" value="TreeGrafter"/>
</dbReference>
<dbReference type="InterPro" id="IPR043145">
    <property type="entry name" value="Znf_ZZ_sf"/>
</dbReference>
<organism evidence="7 8">
    <name type="scientific">Symbiodinium microadriaticum</name>
    <name type="common">Dinoflagellate</name>
    <name type="synonym">Zooxanthella microadriatica</name>
    <dbReference type="NCBI Taxonomy" id="2951"/>
    <lineage>
        <taxon>Eukaryota</taxon>
        <taxon>Sar</taxon>
        <taxon>Alveolata</taxon>
        <taxon>Dinophyceae</taxon>
        <taxon>Suessiales</taxon>
        <taxon>Symbiodiniaceae</taxon>
        <taxon>Symbiodinium</taxon>
    </lineage>
</organism>
<dbReference type="Proteomes" id="UP000186817">
    <property type="component" value="Unassembled WGS sequence"/>
</dbReference>
<evidence type="ECO:0000256" key="1">
    <source>
        <dbReference type="ARBA" id="ARBA00022723"/>
    </source>
</evidence>
<dbReference type="PROSITE" id="PS50135">
    <property type="entry name" value="ZF_ZZ_2"/>
    <property type="match status" value="1"/>
</dbReference>
<keyword evidence="2 4" id="KW-0863">Zinc-finger</keyword>
<feature type="region of interest" description="Disordered" evidence="5">
    <location>
        <begin position="717"/>
        <end position="752"/>
    </location>
</feature>
<evidence type="ECO:0000256" key="2">
    <source>
        <dbReference type="ARBA" id="ARBA00022771"/>
    </source>
</evidence>
<dbReference type="Gene3D" id="3.10.20.870">
    <property type="entry name" value="PFU (PLAA family ubiquitin binding), C-terminal domain"/>
    <property type="match status" value="1"/>
</dbReference>
<dbReference type="SMART" id="SM00291">
    <property type="entry name" value="ZnF_ZZ"/>
    <property type="match status" value="1"/>
</dbReference>
<dbReference type="PANTHER" id="PTHR20930:SF0">
    <property type="entry name" value="PROTEIN ILRUN"/>
    <property type="match status" value="1"/>
</dbReference>
<comment type="caution">
    <text evidence="7">The sequence shown here is derived from an EMBL/GenBank/DDBJ whole genome shotgun (WGS) entry which is preliminary data.</text>
</comment>
<feature type="region of interest" description="Disordered" evidence="5">
    <location>
        <begin position="1"/>
        <end position="35"/>
    </location>
</feature>
<keyword evidence="8" id="KW-1185">Reference proteome</keyword>
<dbReference type="GO" id="GO:0000407">
    <property type="term" value="C:phagophore assembly site"/>
    <property type="evidence" value="ECO:0007669"/>
    <property type="project" value="TreeGrafter"/>
</dbReference>
<dbReference type="Pfam" id="PF00569">
    <property type="entry name" value="ZZ"/>
    <property type="match status" value="1"/>
</dbReference>
<feature type="compositionally biased region" description="Low complexity" evidence="5">
    <location>
        <begin position="729"/>
        <end position="742"/>
    </location>
</feature>
<dbReference type="AlphaFoldDB" id="A0A1Q9CB85"/>
<proteinExistence type="predicted"/>
<keyword evidence="3" id="KW-0862">Zinc</keyword>
<feature type="compositionally biased region" description="Basic and acidic residues" evidence="5">
    <location>
        <begin position="19"/>
        <end position="29"/>
    </location>
</feature>
<feature type="domain" description="ZZ-type" evidence="6">
    <location>
        <begin position="621"/>
        <end position="675"/>
    </location>
</feature>
<sequence length="873" mass="94908">MTPLHRRPRKLLTLGSSAPERRSSSRRSSENSAGRYLRRGTLHGWPTAAACSVVPNLDPELREVLGRNAPFQGLSQPGRHLSSPILIAPSPSWDAARQRRPAGLCTCAEMREKTGVAVAIAYCGSGPDSGVVDEDELDEDSKDYLTYFACRSCGSALAFVLGEAGRSCGSALAFVLGEAGRSCGSALAFVLGEAGRSCGSALAFVLGEAGRSCGRALAFVLGEAGRSCGRALAFVLGKAGHPNTSLPTLFEWLGAHRDVNFPRESEVTYQFEVRRCILEKQDVSYDDVMDALAKLYPDLGECIPKYLDDEGDACTLCASSFPDFLQLAQLGQKEGRLLLKLQLVDSPSLCLAWTWTLPVTRSELRSVMSETAPSLEVPSEHLNSSPFMEDGWSNYWGYHPGASYWESSCYPWNAWAHHDLKGKSKGKGKCKGKGKSKGKLFQTECPFRASWHDIFSYACPETENAPAFDETSHKEQTGQEGTQPSLQSILTPEVLAGMVAWKLPELLDMVAGDPEELGHGFAAALAHPPIQGTLQEAMNKLVPLLAAYGLAEAKAHLELLLESPNSPGAAPGLFLQSLVRGLNTLEPQKQQELLTAFFQQQDQLLAPLEALGPLLLRLLQHDCVTCDGCEATPLMGPRFKSLNHPDYDLCGKCFAKRHQISPEHKDFKCILVNAKGLAGNFWDFFGGGKLRWMCRFLKGKGKGKGCKGKGRCHGKRWWEATEDSERPAASRPAASAEPSAEPSPQPGCQYFNIGEGQAQANEMPEPSAPAPELSEAARPQLAASAPGYVFPVELDDGRRSEISWRRGDDHEKVARDFVAEKGYPADNIPTIISFLKHVEQVAPVVSNRAPEPVSTAREPMFVRVEARGLRDLA</sequence>
<dbReference type="Gene3D" id="3.30.60.90">
    <property type="match status" value="1"/>
</dbReference>
<feature type="compositionally biased region" description="Basic residues" evidence="5">
    <location>
        <begin position="1"/>
        <end position="10"/>
    </location>
</feature>
<evidence type="ECO:0000256" key="3">
    <source>
        <dbReference type="ARBA" id="ARBA00022833"/>
    </source>
</evidence>
<dbReference type="InterPro" id="IPR038122">
    <property type="entry name" value="PFU_sf"/>
</dbReference>
<dbReference type="PROSITE" id="PS01357">
    <property type="entry name" value="ZF_ZZ_1"/>
    <property type="match status" value="1"/>
</dbReference>
<dbReference type="SUPFAM" id="SSF57850">
    <property type="entry name" value="RING/U-box"/>
    <property type="match status" value="1"/>
</dbReference>
<reference evidence="7 8" key="1">
    <citation type="submission" date="2016-02" db="EMBL/GenBank/DDBJ databases">
        <title>Genome analysis of coral dinoflagellate symbionts highlights evolutionary adaptations to a symbiotic lifestyle.</title>
        <authorList>
            <person name="Aranda M."/>
            <person name="Li Y."/>
            <person name="Liew Y.J."/>
            <person name="Baumgarten S."/>
            <person name="Simakov O."/>
            <person name="Wilson M."/>
            <person name="Piel J."/>
            <person name="Ashoor H."/>
            <person name="Bougouffa S."/>
            <person name="Bajic V.B."/>
            <person name="Ryu T."/>
            <person name="Ravasi T."/>
            <person name="Bayer T."/>
            <person name="Micklem G."/>
            <person name="Kim H."/>
            <person name="Bhak J."/>
            <person name="Lajeunesse T.C."/>
            <person name="Voolstra C.R."/>
        </authorList>
    </citation>
    <scope>NUCLEOTIDE SEQUENCE [LARGE SCALE GENOMIC DNA]</scope>
    <source>
        <strain evidence="7 8">CCMP2467</strain>
    </source>
</reference>
<dbReference type="OrthoDB" id="441278at2759"/>
<dbReference type="InterPro" id="IPR000433">
    <property type="entry name" value="Znf_ZZ"/>
</dbReference>
<dbReference type="GO" id="GO:0008270">
    <property type="term" value="F:zinc ion binding"/>
    <property type="evidence" value="ECO:0007669"/>
    <property type="project" value="UniProtKB-KW"/>
</dbReference>
<dbReference type="PANTHER" id="PTHR20930">
    <property type="entry name" value="OVARIAN CARCINOMA ANTIGEN CA125-RELATED"/>
    <property type="match status" value="1"/>
</dbReference>
<accession>A0A1Q9CB85</accession>
<gene>
    <name evidence="7" type="ORF">AK812_SmicGene39439</name>
</gene>
<name>A0A1Q9CB85_SYMMI</name>
<evidence type="ECO:0000256" key="5">
    <source>
        <dbReference type="SAM" id="MobiDB-lite"/>
    </source>
</evidence>
<evidence type="ECO:0000256" key="4">
    <source>
        <dbReference type="PROSITE-ProRule" id="PRU00228"/>
    </source>
</evidence>
<keyword evidence="1" id="KW-0479">Metal-binding</keyword>
<evidence type="ECO:0000313" key="8">
    <source>
        <dbReference type="Proteomes" id="UP000186817"/>
    </source>
</evidence>